<reference evidence="1 2" key="1">
    <citation type="journal article" date="2018" name="PLoS ONE">
        <title>The draft genome of Kipferlia bialata reveals reductive genome evolution in fornicate parasites.</title>
        <authorList>
            <person name="Tanifuji G."/>
            <person name="Takabayashi S."/>
            <person name="Kume K."/>
            <person name="Takagi M."/>
            <person name="Nakayama T."/>
            <person name="Kamikawa R."/>
            <person name="Inagaki Y."/>
            <person name="Hashimoto T."/>
        </authorList>
    </citation>
    <scope>NUCLEOTIDE SEQUENCE [LARGE SCALE GENOMIC DNA]</scope>
    <source>
        <strain evidence="1">NY0173</strain>
    </source>
</reference>
<proteinExistence type="predicted"/>
<sequence length="98" mass="11179">MYRFIIIVPAYIATGASVSGRTPGTYRVLAYDTVSMEYSIWGEVEKVVPGLIVPDMVVRIANKKGKKVEKALTLDPALVYPHCYTHTHIYIYIYIYIY</sequence>
<organism evidence="1 2">
    <name type="scientific">Kipferlia bialata</name>
    <dbReference type="NCBI Taxonomy" id="797122"/>
    <lineage>
        <taxon>Eukaryota</taxon>
        <taxon>Metamonada</taxon>
        <taxon>Carpediemonas-like organisms</taxon>
        <taxon>Kipferlia</taxon>
    </lineage>
</organism>
<dbReference type="AlphaFoldDB" id="A0A391NQ97"/>
<comment type="caution">
    <text evidence="1">The sequence shown here is derived from an EMBL/GenBank/DDBJ whole genome shotgun (WGS) entry which is preliminary data.</text>
</comment>
<name>A0A391NQ97_9EUKA</name>
<accession>A0A391NQ97</accession>
<evidence type="ECO:0000313" key="1">
    <source>
        <dbReference type="EMBL" id="GCA63030.1"/>
    </source>
</evidence>
<keyword evidence="2" id="KW-1185">Reference proteome</keyword>
<evidence type="ECO:0000313" key="2">
    <source>
        <dbReference type="Proteomes" id="UP000265618"/>
    </source>
</evidence>
<dbReference type="Proteomes" id="UP000265618">
    <property type="component" value="Unassembled WGS sequence"/>
</dbReference>
<dbReference type="EMBL" id="BDIP01002088">
    <property type="protein sequence ID" value="GCA63030.1"/>
    <property type="molecule type" value="Genomic_DNA"/>
</dbReference>
<protein>
    <submittedName>
        <fullName evidence="1">Uncharacterized protein</fullName>
    </submittedName>
</protein>
<gene>
    <name evidence="1" type="ORF">KIPB_007421</name>
</gene>